<protein>
    <submittedName>
        <fullName evidence="1">Uncharacterized protein</fullName>
    </submittedName>
</protein>
<reference evidence="1" key="1">
    <citation type="submission" date="2014-11" db="EMBL/GenBank/DDBJ databases">
        <authorList>
            <person name="Amaro Gonzalez C."/>
        </authorList>
    </citation>
    <scope>NUCLEOTIDE SEQUENCE</scope>
</reference>
<accession>A0A0E9PJA7</accession>
<name>A0A0E9PJA7_ANGAN</name>
<proteinExistence type="predicted"/>
<evidence type="ECO:0000313" key="1">
    <source>
        <dbReference type="EMBL" id="JAH04609.1"/>
    </source>
</evidence>
<reference evidence="1" key="2">
    <citation type="journal article" date="2015" name="Fish Shellfish Immunol.">
        <title>Early steps in the European eel (Anguilla anguilla)-Vibrio vulnificus interaction in the gills: Role of the RtxA13 toxin.</title>
        <authorList>
            <person name="Callol A."/>
            <person name="Pajuelo D."/>
            <person name="Ebbesson L."/>
            <person name="Teles M."/>
            <person name="MacKenzie S."/>
            <person name="Amaro C."/>
        </authorList>
    </citation>
    <scope>NUCLEOTIDE SEQUENCE</scope>
</reference>
<organism evidence="1">
    <name type="scientific">Anguilla anguilla</name>
    <name type="common">European freshwater eel</name>
    <name type="synonym">Muraena anguilla</name>
    <dbReference type="NCBI Taxonomy" id="7936"/>
    <lineage>
        <taxon>Eukaryota</taxon>
        <taxon>Metazoa</taxon>
        <taxon>Chordata</taxon>
        <taxon>Craniata</taxon>
        <taxon>Vertebrata</taxon>
        <taxon>Euteleostomi</taxon>
        <taxon>Actinopterygii</taxon>
        <taxon>Neopterygii</taxon>
        <taxon>Teleostei</taxon>
        <taxon>Anguilliformes</taxon>
        <taxon>Anguillidae</taxon>
        <taxon>Anguilla</taxon>
    </lineage>
</organism>
<sequence length="14" mass="1486">MAAVLHVIETMGLT</sequence>
<dbReference type="EMBL" id="GBXM01103968">
    <property type="protein sequence ID" value="JAH04609.1"/>
    <property type="molecule type" value="Transcribed_RNA"/>
</dbReference>